<evidence type="ECO:0000256" key="1">
    <source>
        <dbReference type="SAM" id="SignalP"/>
    </source>
</evidence>
<evidence type="ECO:0008006" key="4">
    <source>
        <dbReference type="Google" id="ProtNLM"/>
    </source>
</evidence>
<dbReference type="Proteomes" id="UP001418222">
    <property type="component" value="Unassembled WGS sequence"/>
</dbReference>
<protein>
    <recommendedName>
        <fullName evidence="4">rRNA N-glycosidase</fullName>
    </recommendedName>
</protein>
<reference evidence="2 3" key="1">
    <citation type="journal article" date="2022" name="Nat. Plants">
        <title>Genomes of leafy and leafless Platanthera orchids illuminate the evolution of mycoheterotrophy.</title>
        <authorList>
            <person name="Li M.H."/>
            <person name="Liu K.W."/>
            <person name="Li Z."/>
            <person name="Lu H.C."/>
            <person name="Ye Q.L."/>
            <person name="Zhang D."/>
            <person name="Wang J.Y."/>
            <person name="Li Y.F."/>
            <person name="Zhong Z.M."/>
            <person name="Liu X."/>
            <person name="Yu X."/>
            <person name="Liu D.K."/>
            <person name="Tu X.D."/>
            <person name="Liu B."/>
            <person name="Hao Y."/>
            <person name="Liao X.Y."/>
            <person name="Jiang Y.T."/>
            <person name="Sun W.H."/>
            <person name="Chen J."/>
            <person name="Chen Y.Q."/>
            <person name="Ai Y."/>
            <person name="Zhai J.W."/>
            <person name="Wu S.S."/>
            <person name="Zhou Z."/>
            <person name="Hsiao Y.Y."/>
            <person name="Wu W.L."/>
            <person name="Chen Y.Y."/>
            <person name="Lin Y.F."/>
            <person name="Hsu J.L."/>
            <person name="Li C.Y."/>
            <person name="Wang Z.W."/>
            <person name="Zhao X."/>
            <person name="Zhong W.Y."/>
            <person name="Ma X.K."/>
            <person name="Ma L."/>
            <person name="Huang J."/>
            <person name="Chen G.Z."/>
            <person name="Huang M.Z."/>
            <person name="Huang L."/>
            <person name="Peng D.H."/>
            <person name="Luo Y.B."/>
            <person name="Zou S.Q."/>
            <person name="Chen S.P."/>
            <person name="Lan S."/>
            <person name="Tsai W.C."/>
            <person name="Van de Peer Y."/>
            <person name="Liu Z.J."/>
        </authorList>
    </citation>
    <scope>NUCLEOTIDE SEQUENCE [LARGE SCALE GENOMIC DNA]</scope>
    <source>
        <strain evidence="2">Lor287</strain>
    </source>
</reference>
<feature type="chain" id="PRO_5042941258" description="rRNA N-glycosidase" evidence="1">
    <location>
        <begin position="29"/>
        <end position="141"/>
    </location>
</feature>
<comment type="caution">
    <text evidence="2">The sequence shown here is derived from an EMBL/GenBank/DDBJ whole genome shotgun (WGS) entry which is preliminary data.</text>
</comment>
<sequence>MEFCWLTPFSYSIFILLSIATSAMEAYSGPMTIIKNPNSDLNSKTAATYAVLIYNRLHQKKHREILFCWVEEARKRSVNWQWDDYDLRFVVKHDDGTLGVAIAAVEVDSRVAVASMNDMFYISMTHLEYQKPSKSLPGSKC</sequence>
<keyword evidence="1" id="KW-0732">Signal</keyword>
<proteinExistence type="predicted"/>
<name>A0AAP0G1H0_9ASPA</name>
<accession>A0AAP0G1H0</accession>
<evidence type="ECO:0000313" key="3">
    <source>
        <dbReference type="Proteomes" id="UP001418222"/>
    </source>
</evidence>
<feature type="signal peptide" evidence="1">
    <location>
        <begin position="1"/>
        <end position="28"/>
    </location>
</feature>
<evidence type="ECO:0000313" key="2">
    <source>
        <dbReference type="EMBL" id="KAK8933645.1"/>
    </source>
</evidence>
<dbReference type="EMBL" id="JBBWWQ010000013">
    <property type="protein sequence ID" value="KAK8933645.1"/>
    <property type="molecule type" value="Genomic_DNA"/>
</dbReference>
<gene>
    <name evidence="2" type="ORF">KSP39_PZI015824</name>
</gene>
<dbReference type="AlphaFoldDB" id="A0AAP0G1H0"/>
<organism evidence="2 3">
    <name type="scientific">Platanthera zijinensis</name>
    <dbReference type="NCBI Taxonomy" id="2320716"/>
    <lineage>
        <taxon>Eukaryota</taxon>
        <taxon>Viridiplantae</taxon>
        <taxon>Streptophyta</taxon>
        <taxon>Embryophyta</taxon>
        <taxon>Tracheophyta</taxon>
        <taxon>Spermatophyta</taxon>
        <taxon>Magnoliopsida</taxon>
        <taxon>Liliopsida</taxon>
        <taxon>Asparagales</taxon>
        <taxon>Orchidaceae</taxon>
        <taxon>Orchidoideae</taxon>
        <taxon>Orchideae</taxon>
        <taxon>Orchidinae</taxon>
        <taxon>Platanthera</taxon>
    </lineage>
</organism>
<keyword evidence="3" id="KW-1185">Reference proteome</keyword>